<dbReference type="InterPro" id="IPR036770">
    <property type="entry name" value="Ankyrin_rpt-contain_sf"/>
</dbReference>
<dbReference type="OrthoDB" id="194358at2759"/>
<dbReference type="EMBL" id="JAGMUU010000031">
    <property type="protein sequence ID" value="KAH7118577.1"/>
    <property type="molecule type" value="Genomic_DNA"/>
</dbReference>
<dbReference type="PROSITE" id="PS50088">
    <property type="entry name" value="ANK_REPEAT"/>
    <property type="match status" value="1"/>
</dbReference>
<dbReference type="InterPro" id="IPR002110">
    <property type="entry name" value="Ankyrin_rpt"/>
</dbReference>
<reference evidence="5" key="1">
    <citation type="journal article" date="2021" name="Nat. Commun.">
        <title>Genetic determinants of endophytism in the Arabidopsis root mycobiome.</title>
        <authorList>
            <person name="Mesny F."/>
            <person name="Miyauchi S."/>
            <person name="Thiergart T."/>
            <person name="Pickel B."/>
            <person name="Atanasova L."/>
            <person name="Karlsson M."/>
            <person name="Huettel B."/>
            <person name="Barry K.W."/>
            <person name="Haridas S."/>
            <person name="Chen C."/>
            <person name="Bauer D."/>
            <person name="Andreopoulos W."/>
            <person name="Pangilinan J."/>
            <person name="LaButti K."/>
            <person name="Riley R."/>
            <person name="Lipzen A."/>
            <person name="Clum A."/>
            <person name="Drula E."/>
            <person name="Henrissat B."/>
            <person name="Kohler A."/>
            <person name="Grigoriev I.V."/>
            <person name="Martin F.M."/>
            <person name="Hacquard S."/>
        </authorList>
    </citation>
    <scope>NUCLEOTIDE SEQUENCE</scope>
    <source>
        <strain evidence="5">MPI-CAGE-AT-0021</strain>
    </source>
</reference>
<gene>
    <name evidence="5" type="ORF">B0J13DRAFT_613014</name>
</gene>
<name>A0A9P9IFZ9_9HYPO</name>
<dbReference type="InterPro" id="IPR007111">
    <property type="entry name" value="NACHT_NTPase"/>
</dbReference>
<evidence type="ECO:0000256" key="2">
    <source>
        <dbReference type="PROSITE-ProRule" id="PRU00023"/>
    </source>
</evidence>
<evidence type="ECO:0000313" key="6">
    <source>
        <dbReference type="Proteomes" id="UP000717696"/>
    </source>
</evidence>
<dbReference type="AlphaFoldDB" id="A0A9P9IFZ9"/>
<dbReference type="SUPFAM" id="SSF52540">
    <property type="entry name" value="P-loop containing nucleoside triphosphate hydrolases"/>
    <property type="match status" value="1"/>
</dbReference>
<dbReference type="PANTHER" id="PTHR10039:SF16">
    <property type="entry name" value="GPI INOSITOL-DEACYLASE"/>
    <property type="match status" value="1"/>
</dbReference>
<feature type="repeat" description="ANK" evidence="2">
    <location>
        <begin position="844"/>
        <end position="876"/>
    </location>
</feature>
<dbReference type="Gene3D" id="3.40.50.300">
    <property type="entry name" value="P-loop containing nucleotide triphosphate hydrolases"/>
    <property type="match status" value="1"/>
</dbReference>
<keyword evidence="2" id="KW-0040">ANK repeat</keyword>
<protein>
    <recommendedName>
        <fullName evidence="4">NACHT domain-containing protein</fullName>
    </recommendedName>
</protein>
<proteinExistence type="predicted"/>
<dbReference type="Gene3D" id="1.25.40.20">
    <property type="entry name" value="Ankyrin repeat-containing domain"/>
    <property type="match status" value="1"/>
</dbReference>
<evidence type="ECO:0000313" key="5">
    <source>
        <dbReference type="EMBL" id="KAH7118577.1"/>
    </source>
</evidence>
<dbReference type="Proteomes" id="UP000717696">
    <property type="component" value="Unassembled WGS sequence"/>
</dbReference>
<accession>A0A9P9IFZ9</accession>
<feature type="domain" description="NACHT" evidence="4">
    <location>
        <begin position="215"/>
        <end position="356"/>
    </location>
</feature>
<keyword evidence="6" id="KW-1185">Reference proteome</keyword>
<dbReference type="InterPro" id="IPR056884">
    <property type="entry name" value="NPHP3-like_N"/>
</dbReference>
<evidence type="ECO:0000259" key="4">
    <source>
        <dbReference type="PROSITE" id="PS50837"/>
    </source>
</evidence>
<evidence type="ECO:0000256" key="1">
    <source>
        <dbReference type="ARBA" id="ARBA00022737"/>
    </source>
</evidence>
<dbReference type="PANTHER" id="PTHR10039">
    <property type="entry name" value="AMELOGENIN"/>
    <property type="match status" value="1"/>
</dbReference>
<keyword evidence="1" id="KW-0677">Repeat</keyword>
<organism evidence="5 6">
    <name type="scientific">Dactylonectria estremocensis</name>
    <dbReference type="NCBI Taxonomy" id="1079267"/>
    <lineage>
        <taxon>Eukaryota</taxon>
        <taxon>Fungi</taxon>
        <taxon>Dikarya</taxon>
        <taxon>Ascomycota</taxon>
        <taxon>Pezizomycotina</taxon>
        <taxon>Sordariomycetes</taxon>
        <taxon>Hypocreomycetidae</taxon>
        <taxon>Hypocreales</taxon>
        <taxon>Nectriaceae</taxon>
        <taxon>Dactylonectria</taxon>
    </lineage>
</organism>
<sequence length="959" mass="109134">MAEVGTVIAIVQLADRVIGLCIYWIEAVRDAPADLRSILLETSMLQTIFKHIEFLNSCDNTVSAAFSNLSKPDGPLEHCHRILTSLIDLFPDGDMYTRHASSSKREKIVAMASRLAWPFKEPKARKLLEELGRYKTAITLALTAESAQDIKDIKEKTVGIYDMLTESQRNEFCRWLQSTDPSPLHNRSRKLVENGTCNWMLRLPEWADWLAAKYRCLWIHGIPGAGKTVLASYLVDTVASHCHDELGPNSSALYYYCYFGHNQDESAPLLRWLVTQLCRQAEAVPAETYAIFKQRCEPSLPKLLNALATILDGFQTIYVIVDAVDESKPRGDLLKTLRDLGTDPRFSKIQLLVTSREYLDIERVLEDISKPVSMSNSFIELDILLYVRSNLQKNPKFKRWNSQIRDEVETTLSTRAKGMFRWVVCQLDRLQRLKGESRIIRHALATLPRTLDETYERIFLDISDEERTFVRQCLRWIHFHNEQYDRNIPCAILLQALEFSNDKQRKPTDECPYDEQDLKEICGCLVHVSPGYGFKMYDQGDELIHEAIPVVSFAHYTVREFLDSDRISTSVVAFFMLEKQIQLDIQRRILLAALEFRASDFENLFLEDDSQDLKVNVFQNLTGNFRSYCVVSAIFSISSHPSEIISHQDLNDHLFDMLNPLGAHAVPIIQFLDLCRSSLLLISENNQTHALTTFEFTSVQWRSTDKPSRTLECAMLLFSILILVDNFEPLAKGLFQKIRPSLDFIHKPLRFGMDIEDVDGEITWCEFDGRMVEFFAQVQGLYETGERLEFILDQGTTLLNPTAVLYSYAGKYRGSRDPEDRCLCDPRLLNRILELGSDPNGAGYTITPLQIAAAAFDFVAVETLLRAGADPNRLGDPDGVRWSGIFGNFNHLEGLSALFICQDGSRKVHSEDERKMLEALLLQHGAESFATAQPLLSPDSDKKESNSDTSSVDEASESD</sequence>
<evidence type="ECO:0000256" key="3">
    <source>
        <dbReference type="SAM" id="MobiDB-lite"/>
    </source>
</evidence>
<comment type="caution">
    <text evidence="5">The sequence shown here is derived from an EMBL/GenBank/DDBJ whole genome shotgun (WGS) entry which is preliminary data.</text>
</comment>
<dbReference type="Pfam" id="PF24883">
    <property type="entry name" value="NPHP3_N"/>
    <property type="match status" value="1"/>
</dbReference>
<dbReference type="PROSITE" id="PS50837">
    <property type="entry name" value="NACHT"/>
    <property type="match status" value="1"/>
</dbReference>
<feature type="region of interest" description="Disordered" evidence="3">
    <location>
        <begin position="932"/>
        <end position="959"/>
    </location>
</feature>
<dbReference type="InterPro" id="IPR027417">
    <property type="entry name" value="P-loop_NTPase"/>
</dbReference>